<feature type="transmembrane region" description="Helical" evidence="9">
    <location>
        <begin position="84"/>
        <end position="106"/>
    </location>
</feature>
<keyword evidence="4 9" id="KW-0812">Transmembrane</keyword>
<dbReference type="CDD" id="cd17356">
    <property type="entry name" value="MFS_HXT"/>
    <property type="match status" value="1"/>
</dbReference>
<dbReference type="PROSITE" id="PS50850">
    <property type="entry name" value="MFS"/>
    <property type="match status" value="1"/>
</dbReference>
<name>A0A9P6UT88_9FUNG</name>
<feature type="transmembrane region" description="Helical" evidence="9">
    <location>
        <begin position="52"/>
        <end position="72"/>
    </location>
</feature>
<organism evidence="11 12">
    <name type="scientific">Dissophora globulifera</name>
    <dbReference type="NCBI Taxonomy" id="979702"/>
    <lineage>
        <taxon>Eukaryota</taxon>
        <taxon>Fungi</taxon>
        <taxon>Fungi incertae sedis</taxon>
        <taxon>Mucoromycota</taxon>
        <taxon>Mortierellomycotina</taxon>
        <taxon>Mortierellomycetes</taxon>
        <taxon>Mortierellales</taxon>
        <taxon>Mortierellaceae</taxon>
        <taxon>Dissophora</taxon>
    </lineage>
</organism>
<feature type="transmembrane region" description="Helical" evidence="9">
    <location>
        <begin position="328"/>
        <end position="351"/>
    </location>
</feature>
<feature type="compositionally biased region" description="Basic and acidic residues" evidence="8">
    <location>
        <begin position="566"/>
        <end position="585"/>
    </location>
</feature>
<dbReference type="OrthoDB" id="4142200at2759"/>
<feature type="region of interest" description="Disordered" evidence="8">
    <location>
        <begin position="523"/>
        <end position="585"/>
    </location>
</feature>
<evidence type="ECO:0000256" key="7">
    <source>
        <dbReference type="RuleBase" id="RU003346"/>
    </source>
</evidence>
<dbReference type="Pfam" id="PF00083">
    <property type="entry name" value="Sugar_tr"/>
    <property type="match status" value="1"/>
</dbReference>
<dbReference type="PROSITE" id="PS00216">
    <property type="entry name" value="SUGAR_TRANSPORT_1"/>
    <property type="match status" value="1"/>
</dbReference>
<evidence type="ECO:0000256" key="8">
    <source>
        <dbReference type="SAM" id="MobiDB-lite"/>
    </source>
</evidence>
<dbReference type="InterPro" id="IPR003663">
    <property type="entry name" value="Sugar/inositol_transpt"/>
</dbReference>
<dbReference type="PANTHER" id="PTHR48022">
    <property type="entry name" value="PLASTIDIC GLUCOSE TRANSPORTER 4"/>
    <property type="match status" value="1"/>
</dbReference>
<feature type="transmembrane region" description="Helical" evidence="9">
    <location>
        <begin position="442"/>
        <end position="461"/>
    </location>
</feature>
<feature type="transmembrane region" description="Helical" evidence="9">
    <location>
        <begin position="112"/>
        <end position="129"/>
    </location>
</feature>
<dbReference type="NCBIfam" id="TIGR00879">
    <property type="entry name" value="SP"/>
    <property type="match status" value="1"/>
</dbReference>
<evidence type="ECO:0000256" key="2">
    <source>
        <dbReference type="ARBA" id="ARBA00010992"/>
    </source>
</evidence>
<feature type="transmembrane region" description="Helical" evidence="9">
    <location>
        <begin position="304"/>
        <end position="321"/>
    </location>
</feature>
<comment type="similarity">
    <text evidence="2 7">Belongs to the major facilitator superfamily. Sugar transporter (TC 2.A.1.1) family.</text>
</comment>
<feature type="transmembrane region" description="Helical" evidence="9">
    <location>
        <begin position="141"/>
        <end position="159"/>
    </location>
</feature>
<evidence type="ECO:0000256" key="9">
    <source>
        <dbReference type="SAM" id="Phobius"/>
    </source>
</evidence>
<evidence type="ECO:0000256" key="3">
    <source>
        <dbReference type="ARBA" id="ARBA00022448"/>
    </source>
</evidence>
<evidence type="ECO:0000259" key="10">
    <source>
        <dbReference type="PROSITE" id="PS50850"/>
    </source>
</evidence>
<gene>
    <name evidence="11" type="ORF">BGZ99_005814</name>
</gene>
<dbReference type="InterPro" id="IPR005829">
    <property type="entry name" value="Sugar_transporter_CS"/>
</dbReference>
<dbReference type="SUPFAM" id="SSF103473">
    <property type="entry name" value="MFS general substrate transporter"/>
    <property type="match status" value="1"/>
</dbReference>
<evidence type="ECO:0000256" key="4">
    <source>
        <dbReference type="ARBA" id="ARBA00022692"/>
    </source>
</evidence>
<dbReference type="Gene3D" id="1.20.1250.20">
    <property type="entry name" value="MFS general substrate transporter like domains"/>
    <property type="match status" value="1"/>
</dbReference>
<comment type="caution">
    <text evidence="11">The sequence shown here is derived from an EMBL/GenBank/DDBJ whole genome shotgun (WGS) entry which is preliminary data.</text>
</comment>
<dbReference type="PRINTS" id="PR00171">
    <property type="entry name" value="SUGRTRNSPORT"/>
</dbReference>
<dbReference type="AlphaFoldDB" id="A0A9P6UT88"/>
<dbReference type="GO" id="GO:0016020">
    <property type="term" value="C:membrane"/>
    <property type="evidence" value="ECO:0007669"/>
    <property type="project" value="UniProtKB-SubCell"/>
</dbReference>
<dbReference type="EMBL" id="JAAAIP010000384">
    <property type="protein sequence ID" value="KAG0318186.1"/>
    <property type="molecule type" value="Genomic_DNA"/>
</dbReference>
<keyword evidence="6 9" id="KW-0472">Membrane</keyword>
<dbReference type="InterPro" id="IPR050360">
    <property type="entry name" value="MFS_Sugar_Transporters"/>
</dbReference>
<evidence type="ECO:0000313" key="11">
    <source>
        <dbReference type="EMBL" id="KAG0318186.1"/>
    </source>
</evidence>
<evidence type="ECO:0000256" key="6">
    <source>
        <dbReference type="ARBA" id="ARBA00023136"/>
    </source>
</evidence>
<keyword evidence="3 7" id="KW-0813">Transport</keyword>
<reference evidence="11" key="1">
    <citation type="journal article" date="2020" name="Fungal Divers.">
        <title>Resolving the Mortierellaceae phylogeny through synthesis of multi-gene phylogenetics and phylogenomics.</title>
        <authorList>
            <person name="Vandepol N."/>
            <person name="Liber J."/>
            <person name="Desiro A."/>
            <person name="Na H."/>
            <person name="Kennedy M."/>
            <person name="Barry K."/>
            <person name="Grigoriev I.V."/>
            <person name="Miller A.N."/>
            <person name="O'Donnell K."/>
            <person name="Stajich J.E."/>
            <person name="Bonito G."/>
        </authorList>
    </citation>
    <scope>NUCLEOTIDE SEQUENCE</scope>
    <source>
        <strain evidence="11">REB-010B</strain>
    </source>
</reference>
<comment type="subcellular location">
    <subcellularLocation>
        <location evidence="1">Membrane</location>
        <topology evidence="1">Multi-pass membrane protein</topology>
    </subcellularLocation>
</comment>
<accession>A0A9P6UT88</accession>
<dbReference type="InterPro" id="IPR036259">
    <property type="entry name" value="MFS_trans_sf"/>
</dbReference>
<feature type="domain" description="Major facilitator superfamily (MFS) profile" evidence="10">
    <location>
        <begin position="14"/>
        <end position="464"/>
    </location>
</feature>
<feature type="transmembrane region" description="Helical" evidence="9">
    <location>
        <begin position="12"/>
        <end position="32"/>
    </location>
</feature>
<keyword evidence="12" id="KW-1185">Reference proteome</keyword>
<evidence type="ECO:0000256" key="5">
    <source>
        <dbReference type="ARBA" id="ARBA00022989"/>
    </source>
</evidence>
<feature type="transmembrane region" description="Helical" evidence="9">
    <location>
        <begin position="261"/>
        <end position="284"/>
    </location>
</feature>
<dbReference type="FunFam" id="1.20.1250.20:FF:000026">
    <property type="entry name" value="MFS quinate transporter QutD"/>
    <property type="match status" value="1"/>
</dbReference>
<evidence type="ECO:0000313" key="12">
    <source>
        <dbReference type="Proteomes" id="UP000738325"/>
    </source>
</evidence>
<dbReference type="PANTHER" id="PTHR48022:SF35">
    <property type="entry name" value="MAJOR FACILITATOR SUPERFAMILY (MFS) PROFILE DOMAIN-CONTAINING PROTEIN"/>
    <property type="match status" value="1"/>
</dbReference>
<dbReference type="Proteomes" id="UP000738325">
    <property type="component" value="Unassembled WGS sequence"/>
</dbReference>
<dbReference type="GO" id="GO:0005351">
    <property type="term" value="F:carbohydrate:proton symporter activity"/>
    <property type="evidence" value="ECO:0007669"/>
    <property type="project" value="TreeGrafter"/>
</dbReference>
<feature type="transmembrane region" description="Helical" evidence="9">
    <location>
        <begin position="411"/>
        <end position="430"/>
    </location>
</feature>
<evidence type="ECO:0000256" key="1">
    <source>
        <dbReference type="ARBA" id="ARBA00004141"/>
    </source>
</evidence>
<feature type="transmembrane region" description="Helical" evidence="9">
    <location>
        <begin position="371"/>
        <end position="391"/>
    </location>
</feature>
<feature type="transmembrane region" description="Helical" evidence="9">
    <location>
        <begin position="174"/>
        <end position="195"/>
    </location>
</feature>
<proteinExistence type="inferred from homology"/>
<dbReference type="PROSITE" id="PS00217">
    <property type="entry name" value="SUGAR_TRANSPORT_2"/>
    <property type="match status" value="1"/>
</dbReference>
<keyword evidence="5 9" id="KW-1133">Transmembrane helix</keyword>
<dbReference type="InterPro" id="IPR020846">
    <property type="entry name" value="MFS_dom"/>
</dbReference>
<sequence length="585" mass="64059">MTKKYKFQSNVYFLGAFATIGGMLFGFDISSMSGVVGTQRYQDYFHKPSSSLQGGIVASMAAGSFLGALLAGPLGDKISRKRTIMLGACIWIVGSIIQCASVNVGMLIVGRIINGIAVGLCSMIVPVYQSEIAPKDVRGRIVSLQQWAITWGILIQYFIQYGCSFIESNAAFRIPWGVQVVPGLILLAGMTLFPYSPRWLADKGRDQEALQVLADLRAGGNQNDPYVQAEFKEIQDAITFDRTQAARSYLELFRHPYGRRVFLGMALQSWSQLTGMNVAMYYIVFIFQGAGITGQNANLQASSIQYVLNVVMTIPAIMFIDRWGRRPVLLVGSTLMALWLFLIGGLMGRFGSASTFEGNTTTTWAISGNDTASHAVIACSYLFVCSFAISWGPVSWTYPAEIYPLRVRSKAVSLSTASNWAFNFILAYAVPPALEHIQYRTYFIFAGFCVAMTIHVFFMYPETKGRTLEEMDDLFNSGVPAWKTHSQPVSHLNSDAEQVKMQQGHGGEKTEVEAVDRSAHVDSPVPAGHTLPGERNTGVGHSGGAFSQRVSPSVPTGHTLPGEHNAAVDHSDSAYVQPEHHLETK</sequence>
<dbReference type="InterPro" id="IPR005828">
    <property type="entry name" value="MFS_sugar_transport-like"/>
</dbReference>
<protein>
    <recommendedName>
        <fullName evidence="10">Major facilitator superfamily (MFS) profile domain-containing protein</fullName>
    </recommendedName>
</protein>